<dbReference type="GO" id="GO:0016020">
    <property type="term" value="C:membrane"/>
    <property type="evidence" value="ECO:0007669"/>
    <property type="project" value="TreeGrafter"/>
</dbReference>
<feature type="transmembrane region" description="Helical" evidence="1">
    <location>
        <begin position="372"/>
        <end position="393"/>
    </location>
</feature>
<dbReference type="PANTHER" id="PTHR31145:SF8">
    <property type="entry name" value="INTEGRAL MEMBRANE PROTEIN (AFU_ORTHOLOGUE AFUA_2G17475)"/>
    <property type="match status" value="1"/>
</dbReference>
<dbReference type="InterPro" id="IPR040241">
    <property type="entry name" value="TRP_Flc/Pkd2-like"/>
</dbReference>
<dbReference type="AlphaFoldDB" id="A0A428P820"/>
<keyword evidence="1" id="KW-0472">Membrane</keyword>
<proteinExistence type="predicted"/>
<dbReference type="GO" id="GO:0055085">
    <property type="term" value="P:transmembrane transport"/>
    <property type="evidence" value="ECO:0007669"/>
    <property type="project" value="TreeGrafter"/>
</dbReference>
<dbReference type="PANTHER" id="PTHR31145">
    <property type="entry name" value="INTEGRAL MEMBRANE PROTEIN (AFU_ORTHOLOGUE AFUA_7G01610)"/>
    <property type="match status" value="1"/>
</dbReference>
<evidence type="ECO:0000256" key="2">
    <source>
        <dbReference type="SAM" id="SignalP"/>
    </source>
</evidence>
<keyword evidence="4" id="KW-1185">Reference proteome</keyword>
<organism evidence="3 4">
    <name type="scientific">Fusarium duplospermum</name>
    <dbReference type="NCBI Taxonomy" id="1325734"/>
    <lineage>
        <taxon>Eukaryota</taxon>
        <taxon>Fungi</taxon>
        <taxon>Dikarya</taxon>
        <taxon>Ascomycota</taxon>
        <taxon>Pezizomycotina</taxon>
        <taxon>Sordariomycetes</taxon>
        <taxon>Hypocreomycetidae</taxon>
        <taxon>Hypocreales</taxon>
        <taxon>Nectriaceae</taxon>
        <taxon>Fusarium</taxon>
        <taxon>Fusarium solani species complex</taxon>
    </lineage>
</organism>
<reference evidence="3 4" key="1">
    <citation type="submission" date="2017-06" db="EMBL/GenBank/DDBJ databases">
        <title>Comparative genomic analysis of Ambrosia Fusariam Clade fungi.</title>
        <authorList>
            <person name="Stajich J.E."/>
            <person name="Carrillo J."/>
            <person name="Kijimoto T."/>
            <person name="Eskalen A."/>
            <person name="O'Donnell K."/>
            <person name="Kasson M."/>
        </authorList>
    </citation>
    <scope>NUCLEOTIDE SEQUENCE [LARGE SCALE GENOMIC DNA]</scope>
    <source>
        <strain evidence="3 4">NRRL62584</strain>
    </source>
</reference>
<feature type="chain" id="PRO_5019231763" description="TRP C-terminal domain-containing protein" evidence="2">
    <location>
        <begin position="22"/>
        <end position="467"/>
    </location>
</feature>
<keyword evidence="1" id="KW-0812">Transmembrane</keyword>
<accession>A0A428P820</accession>
<evidence type="ECO:0000313" key="4">
    <source>
        <dbReference type="Proteomes" id="UP000288168"/>
    </source>
</evidence>
<dbReference type="Proteomes" id="UP000288168">
    <property type="component" value="Unassembled WGS sequence"/>
</dbReference>
<feature type="transmembrane region" description="Helical" evidence="1">
    <location>
        <begin position="341"/>
        <end position="366"/>
    </location>
</feature>
<keyword evidence="1" id="KW-1133">Transmembrane helix</keyword>
<dbReference type="EMBL" id="NKCI01000184">
    <property type="protein sequence ID" value="RSL49180.1"/>
    <property type="molecule type" value="Genomic_DNA"/>
</dbReference>
<comment type="caution">
    <text evidence="3">The sequence shown here is derived from an EMBL/GenBank/DDBJ whole genome shotgun (WGS) entry which is preliminary data.</text>
</comment>
<evidence type="ECO:0000256" key="1">
    <source>
        <dbReference type="SAM" id="Phobius"/>
    </source>
</evidence>
<evidence type="ECO:0008006" key="5">
    <source>
        <dbReference type="Google" id="ProtNLM"/>
    </source>
</evidence>
<protein>
    <recommendedName>
        <fullName evidence="5">TRP C-terminal domain-containing protein</fullName>
    </recommendedName>
</protein>
<evidence type="ECO:0000313" key="3">
    <source>
        <dbReference type="EMBL" id="RSL49180.1"/>
    </source>
</evidence>
<feature type="signal peptide" evidence="2">
    <location>
        <begin position="1"/>
        <end position="21"/>
    </location>
</feature>
<dbReference type="OrthoDB" id="269822at2759"/>
<gene>
    <name evidence="3" type="ORF">CEP54_012576</name>
</gene>
<keyword evidence="2" id="KW-0732">Signal</keyword>
<feature type="transmembrane region" description="Helical" evidence="1">
    <location>
        <begin position="298"/>
        <end position="320"/>
    </location>
</feature>
<name>A0A428P820_9HYPO</name>
<sequence length="467" mass="50465">MVSLLMRALALLVFLVSRVSAAYLHWDSCNDASPLNSTFNGSPRLSVGVVPLGSEGNSALNLDISFWTTPADCVAAASTISHGEIEIRLLSGSFVREIPVNGSCQRFTSVEGVSGSVLDIPIAIDDIGHIPALSTIGLKIRLFDDIYTTARLCQSTTVMPALGHSATTAIRAVSSTILGIAVVVGLLRTIWDDAISITDAPHKFRAGTVLPEVGECIHFFQFIFLAGCLSIHYPSFYQPIIGQLHWFTLFSNGNIDRGPSYVGIRDGVYETNGTYVNVSGLDLMNQTIGGPHQLTVTWLNMVLFITIIVLTGALGLQLYYYTSRRPGASKHAKDQPGLIQLYGQVLWFVLWCFAPPLITLSIYQLACLASEPLLYAFLALSAISITLATLRWVSRRLTILRLGALTFDTSQRRRPVSTPGGFEGHDRGCVQLSVALMCIQAATVGGLQSSGLTQLPKDKSLDPLFGS</sequence>